<reference evidence="1 2" key="1">
    <citation type="submission" date="2015-07" db="EMBL/GenBank/DDBJ databases">
        <title>Genome sequence of Ornatilinea apprima DSM 23815.</title>
        <authorList>
            <person name="Hemp J."/>
            <person name="Ward L.M."/>
            <person name="Pace L.A."/>
            <person name="Fischer W.W."/>
        </authorList>
    </citation>
    <scope>NUCLEOTIDE SEQUENCE [LARGE SCALE GENOMIC DNA]</scope>
    <source>
        <strain evidence="1 2">P3M-1</strain>
    </source>
</reference>
<name>A0A0P6XR47_9CHLR</name>
<keyword evidence="2" id="KW-1185">Reference proteome</keyword>
<organism evidence="1 2">
    <name type="scientific">Ornatilinea apprima</name>
    <dbReference type="NCBI Taxonomy" id="1134406"/>
    <lineage>
        <taxon>Bacteria</taxon>
        <taxon>Bacillati</taxon>
        <taxon>Chloroflexota</taxon>
        <taxon>Anaerolineae</taxon>
        <taxon>Anaerolineales</taxon>
        <taxon>Anaerolineaceae</taxon>
        <taxon>Ornatilinea</taxon>
    </lineage>
</organism>
<proteinExistence type="predicted"/>
<dbReference type="STRING" id="1134406.ADN00_16460"/>
<dbReference type="RefSeq" id="WP_075064133.1">
    <property type="nucleotide sequence ID" value="NZ_LGCL01000040.1"/>
</dbReference>
<accession>A0A0P6XR47</accession>
<dbReference type="Proteomes" id="UP000050417">
    <property type="component" value="Unassembled WGS sequence"/>
</dbReference>
<sequence length="141" mass="15768">MNELIEVTYTSDAGSILPELQWHEEIIVNEDAVTFLRNGKTPDTKVNAGTWNVQTDEKTLQALFSALKNVDCANIKRIEPTDPPDGGGTETYILRFADETTCSLYFDPGTSYENGDFVVKPVQNFMQALAFPPEALNRYID</sequence>
<evidence type="ECO:0000313" key="2">
    <source>
        <dbReference type="Proteomes" id="UP000050417"/>
    </source>
</evidence>
<dbReference type="AlphaFoldDB" id="A0A0P6XR47"/>
<protein>
    <submittedName>
        <fullName evidence="1">Uncharacterized protein</fullName>
    </submittedName>
</protein>
<dbReference type="EMBL" id="LGCL01000040">
    <property type="protein sequence ID" value="KPL72067.1"/>
    <property type="molecule type" value="Genomic_DNA"/>
</dbReference>
<dbReference type="OrthoDB" id="160235at2"/>
<evidence type="ECO:0000313" key="1">
    <source>
        <dbReference type="EMBL" id="KPL72067.1"/>
    </source>
</evidence>
<gene>
    <name evidence="1" type="ORF">ADN00_16460</name>
</gene>
<comment type="caution">
    <text evidence="1">The sequence shown here is derived from an EMBL/GenBank/DDBJ whole genome shotgun (WGS) entry which is preliminary data.</text>
</comment>